<name>A0A4Q0HYG4_PSEAZ</name>
<dbReference type="GeneID" id="70104670"/>
<dbReference type="Gene3D" id="3.40.1190.20">
    <property type="match status" value="1"/>
</dbReference>
<feature type="domain" description="Carbohydrate kinase PfkB" evidence="1">
    <location>
        <begin position="146"/>
        <end position="240"/>
    </location>
</feature>
<evidence type="ECO:0000259" key="1">
    <source>
        <dbReference type="Pfam" id="PF00294"/>
    </source>
</evidence>
<dbReference type="InterPro" id="IPR011611">
    <property type="entry name" value="PfkB_dom"/>
</dbReference>
<reference evidence="2 3" key="1">
    <citation type="submission" date="2017-03" db="EMBL/GenBank/DDBJ databases">
        <title>Pseudomonas azotoformans: Salt tolerant bacteria having multiple plant growth promoting attributes.</title>
        <authorList>
            <person name="Srivastava A.K."/>
            <person name="Sharma A."/>
            <person name="Srivastava A.K."/>
            <person name="Jamali H."/>
            <person name="Yadav J."/>
            <person name="Srivastava R."/>
            <person name="Kashyap P.L."/>
            <person name="Chakdar H."/>
            <person name="Saxena A.K."/>
        </authorList>
    </citation>
    <scope>NUCLEOTIDE SEQUENCE [LARGE SCALE GENOMIC DNA]</scope>
    <source>
        <strain evidence="2 3">SC 14</strain>
    </source>
</reference>
<dbReference type="SUPFAM" id="SSF53613">
    <property type="entry name" value="Ribokinase-like"/>
    <property type="match status" value="1"/>
</dbReference>
<dbReference type="Pfam" id="PF00294">
    <property type="entry name" value="PfkB"/>
    <property type="match status" value="1"/>
</dbReference>
<keyword evidence="2" id="KW-0808">Transferase</keyword>
<dbReference type="EMBL" id="MZZJ01000002">
    <property type="protein sequence ID" value="RXE54523.1"/>
    <property type="molecule type" value="Genomic_DNA"/>
</dbReference>
<comment type="caution">
    <text evidence="2">The sequence shown here is derived from an EMBL/GenBank/DDBJ whole genome shotgun (WGS) entry which is preliminary data.</text>
</comment>
<gene>
    <name evidence="2" type="ORF">B4O85_05895</name>
</gene>
<protein>
    <submittedName>
        <fullName evidence="2">Nucleoside 2-deoxyribosyltransferase</fullName>
    </submittedName>
</protein>
<proteinExistence type="predicted"/>
<organism evidence="2 3">
    <name type="scientific">Pseudomonas azotoformans</name>
    <dbReference type="NCBI Taxonomy" id="47878"/>
    <lineage>
        <taxon>Bacteria</taxon>
        <taxon>Pseudomonadati</taxon>
        <taxon>Pseudomonadota</taxon>
        <taxon>Gammaproteobacteria</taxon>
        <taxon>Pseudomonadales</taxon>
        <taxon>Pseudomonadaceae</taxon>
        <taxon>Pseudomonas</taxon>
    </lineage>
</organism>
<dbReference type="GO" id="GO:0016740">
    <property type="term" value="F:transferase activity"/>
    <property type="evidence" value="ECO:0007669"/>
    <property type="project" value="UniProtKB-KW"/>
</dbReference>
<dbReference type="AlphaFoldDB" id="A0A4Q0HYG4"/>
<dbReference type="InterPro" id="IPR029056">
    <property type="entry name" value="Ribokinase-like"/>
</dbReference>
<dbReference type="Proteomes" id="UP000290481">
    <property type="component" value="Unassembled WGS sequence"/>
</dbReference>
<evidence type="ECO:0000313" key="2">
    <source>
        <dbReference type="EMBL" id="RXE54523.1"/>
    </source>
</evidence>
<evidence type="ECO:0000313" key="3">
    <source>
        <dbReference type="Proteomes" id="UP000290481"/>
    </source>
</evidence>
<sequence>MHIVGGLYRELCDVPFWDSTLGSGGRAALAANALASGVEFSTYASPADRSALVSLESQGIITHAATRPSPIVFAYFHPLSSPHIEPPRASINRENSISVTGNAVLRFGFLEGDAVVTANRAVYDPQTWHNPPSFGANGSTARELALVMNELEVRQITGIDELHLAAQHLLKKQRAQVVVIKQGARGASVYEGVGKISHIPAYRSSSVFKIGTGDIFTAVFAVHWAQGELPPHQAADLASRSVSVYCDTRAFEFDESILKQRQPISSWRGGRVRLEGGVDSLGQRYTMEEARFALRELGVDVTCPQIEVANAGWNTDATLVINDELSVESLARIAEDRARSIPIITLHERTTAASVLTVATETTDDFTTAMYLAVWAAGEAAATH</sequence>
<dbReference type="RefSeq" id="WP_020300926.1">
    <property type="nucleotide sequence ID" value="NZ_MZZJ01000002.1"/>
</dbReference>
<accession>A0A4Q0HYG4</accession>